<dbReference type="PANTHER" id="PTHR47633:SF4">
    <property type="entry name" value="MYOPALLADIN ISOFORM X1"/>
    <property type="match status" value="1"/>
</dbReference>
<dbReference type="PANTHER" id="PTHR47633">
    <property type="entry name" value="IMMUNOGLOBULIN"/>
    <property type="match status" value="1"/>
</dbReference>
<evidence type="ECO:0000313" key="4">
    <source>
        <dbReference type="Proteomes" id="UP000694843"/>
    </source>
</evidence>
<keyword evidence="4" id="KW-1185">Reference proteome</keyword>
<evidence type="ECO:0000313" key="5">
    <source>
        <dbReference type="RefSeq" id="XP_047736474.1"/>
    </source>
</evidence>
<dbReference type="OrthoDB" id="6351407at2759"/>
<name>A0A979FJN2_HYAAZ</name>
<gene>
    <name evidence="5" type="primary">LOC108682034</name>
</gene>
<feature type="domain" description="Ig-like" evidence="3">
    <location>
        <begin position="672"/>
        <end position="723"/>
    </location>
</feature>
<evidence type="ECO:0000259" key="3">
    <source>
        <dbReference type="PROSITE" id="PS50835"/>
    </source>
</evidence>
<dbReference type="Gene3D" id="1.20.58.60">
    <property type="match status" value="1"/>
</dbReference>
<proteinExistence type="predicted"/>
<dbReference type="SUPFAM" id="SSF46966">
    <property type="entry name" value="Spectrin repeat"/>
    <property type="match status" value="1"/>
</dbReference>
<reference evidence="5" key="1">
    <citation type="submission" date="2025-08" db="UniProtKB">
        <authorList>
            <consortium name="RefSeq"/>
        </authorList>
    </citation>
    <scope>IDENTIFICATION</scope>
    <source>
        <tissue evidence="5">Whole organism</tissue>
    </source>
</reference>
<sequence>MADTKAKNGDMDAIDRFLAEAKKDLPDEEHRDCADKAAALRHHSASIIKSLETRVSLIEKYVHFLESAEKIQSDLEQLEKLLRAPAAEDAGPVIEETWQTIRGMITDLGDMGSAFINSAQKVDDPYLDSKRAVLCVQTILESLNKKQLLVTDLHSQYKLTITNTKEMITIWNTYKRNIDALRDDLDVMERQFCPLLRGDVDDPDELAAGLDRRLLDYVAEVKEAQQKIQEMITKAEVAGVPNVPSSGARDEVVRGLLQFFQRLQASSTNFQILASMLSQWCRNIAEIHRSCSTFESEFTTAPVAGAGAAELKQHHAARQAVHELNKFARSEADAIMAKITNQCPAEAGAQDLAMMEELLRRRQQRFEEAWTTRLQELEAASTRCQHHRDLQVIIRQLEELSGQLERMQCRYGESLSAAISTRDVFQQFRHTVTLLQERIEAFLRTGERAADGDGDDLRHSLGDLQKQWSAFHKQVDNTEKNIELSIEFFRHVKETEEWFKKGSRLLVEVAGESSSVRTPDEAHKLCTRIESFLKEGEPEQQRRITTISALVKDLYGRDEPPQVEALCQQNAYILDSLRVITKNLRSIETNLRLADDHRRQQEQVREGSRRSPCRYVQLPVQEKPVQVEIDIQTEAIPLSSDEELPPPPPPPPEEDDAASKSKLKDDQPDHVPPVFLTPLVGATVQEGVKFTFECRVMGYPMPDVEWFKDNLSISKNPVQKLYY</sequence>
<dbReference type="InterPro" id="IPR013098">
    <property type="entry name" value="Ig_I-set"/>
</dbReference>
<feature type="coiled-coil region" evidence="1">
    <location>
        <begin position="171"/>
        <end position="234"/>
    </location>
</feature>
<evidence type="ECO:0000256" key="1">
    <source>
        <dbReference type="SAM" id="Coils"/>
    </source>
</evidence>
<dbReference type="Pfam" id="PF07679">
    <property type="entry name" value="I-set"/>
    <property type="match status" value="1"/>
</dbReference>
<organism evidence="4 5">
    <name type="scientific">Hyalella azteca</name>
    <name type="common">Amphipod</name>
    <dbReference type="NCBI Taxonomy" id="294128"/>
    <lineage>
        <taxon>Eukaryota</taxon>
        <taxon>Metazoa</taxon>
        <taxon>Ecdysozoa</taxon>
        <taxon>Arthropoda</taxon>
        <taxon>Crustacea</taxon>
        <taxon>Multicrustacea</taxon>
        <taxon>Malacostraca</taxon>
        <taxon>Eumalacostraca</taxon>
        <taxon>Peracarida</taxon>
        <taxon>Amphipoda</taxon>
        <taxon>Senticaudata</taxon>
        <taxon>Talitrida</taxon>
        <taxon>Talitroidea</taxon>
        <taxon>Hyalellidae</taxon>
        <taxon>Hyalella</taxon>
    </lineage>
</organism>
<dbReference type="Pfam" id="PF25101">
    <property type="entry name" value="Spectrin_7"/>
    <property type="match status" value="1"/>
</dbReference>
<dbReference type="InterPro" id="IPR013783">
    <property type="entry name" value="Ig-like_fold"/>
</dbReference>
<dbReference type="GeneID" id="108682034"/>
<feature type="region of interest" description="Disordered" evidence="2">
    <location>
        <begin position="636"/>
        <end position="674"/>
    </location>
</feature>
<dbReference type="Gene3D" id="2.60.40.10">
    <property type="entry name" value="Immunoglobulins"/>
    <property type="match status" value="1"/>
</dbReference>
<dbReference type="PROSITE" id="PS50835">
    <property type="entry name" value="IG_LIKE"/>
    <property type="match status" value="1"/>
</dbReference>
<dbReference type="Proteomes" id="UP000694843">
    <property type="component" value="Unplaced"/>
</dbReference>
<dbReference type="InterPro" id="IPR007110">
    <property type="entry name" value="Ig-like_dom"/>
</dbReference>
<dbReference type="KEGG" id="hazt:108682034"/>
<accession>A0A979FJN2</accession>
<dbReference type="InterPro" id="IPR036179">
    <property type="entry name" value="Ig-like_dom_sf"/>
</dbReference>
<evidence type="ECO:0000256" key="2">
    <source>
        <dbReference type="SAM" id="MobiDB-lite"/>
    </source>
</evidence>
<keyword evidence="1" id="KW-0175">Coiled coil</keyword>
<protein>
    <submittedName>
        <fullName evidence="5">Uncharacterized protein LOC108682034</fullName>
    </submittedName>
</protein>
<dbReference type="AlphaFoldDB" id="A0A979FJN2"/>
<dbReference type="OMA" id="AVEAHEC"/>
<dbReference type="RefSeq" id="XP_047736474.1">
    <property type="nucleotide sequence ID" value="XM_047880518.1"/>
</dbReference>
<dbReference type="InterPro" id="IPR058157">
    <property type="entry name" value="Spectrin_met"/>
</dbReference>
<feature type="compositionally biased region" description="Basic and acidic residues" evidence="2">
    <location>
        <begin position="657"/>
        <end position="669"/>
    </location>
</feature>
<dbReference type="SUPFAM" id="SSF48726">
    <property type="entry name" value="Immunoglobulin"/>
    <property type="match status" value="1"/>
</dbReference>